<keyword evidence="4 8" id="KW-0812">Transmembrane</keyword>
<dbReference type="PANTHER" id="PTHR47844">
    <property type="entry name" value="SYNTHASE CPS1, PUTATIVE (AFU_ORTHOLOGUE AFUA_7G02500)-RELATED"/>
    <property type="match status" value="1"/>
</dbReference>
<comment type="subcellular location">
    <subcellularLocation>
        <location evidence="1">Membrane</location>
    </subcellularLocation>
</comment>
<dbReference type="GO" id="GO:0016020">
    <property type="term" value="C:membrane"/>
    <property type="evidence" value="ECO:0007669"/>
    <property type="project" value="UniProtKB-SubCell"/>
</dbReference>
<organism evidence="9 10">
    <name type="scientific">Pestalotiopsis fici (strain W106-1 / CGMCC3.15140)</name>
    <dbReference type="NCBI Taxonomy" id="1229662"/>
    <lineage>
        <taxon>Eukaryota</taxon>
        <taxon>Fungi</taxon>
        <taxon>Dikarya</taxon>
        <taxon>Ascomycota</taxon>
        <taxon>Pezizomycotina</taxon>
        <taxon>Sordariomycetes</taxon>
        <taxon>Xylariomycetidae</taxon>
        <taxon>Amphisphaeriales</taxon>
        <taxon>Sporocadaceae</taxon>
        <taxon>Pestalotiopsis</taxon>
    </lineage>
</organism>
<evidence type="ECO:0000313" key="10">
    <source>
        <dbReference type="Proteomes" id="UP000030651"/>
    </source>
</evidence>
<evidence type="ECO:0008006" key="11">
    <source>
        <dbReference type="Google" id="ProtNLM"/>
    </source>
</evidence>
<keyword evidence="7" id="KW-0325">Glycoprotein</keyword>
<proteinExistence type="predicted"/>
<evidence type="ECO:0000256" key="6">
    <source>
        <dbReference type="ARBA" id="ARBA00023136"/>
    </source>
</evidence>
<reference evidence="10" key="1">
    <citation type="journal article" date="2015" name="BMC Genomics">
        <title>Genomic and transcriptomic analysis of the endophytic fungus Pestalotiopsis fici reveals its lifestyle and high potential for synthesis of natural products.</title>
        <authorList>
            <person name="Wang X."/>
            <person name="Zhang X."/>
            <person name="Liu L."/>
            <person name="Xiang M."/>
            <person name="Wang W."/>
            <person name="Sun X."/>
            <person name="Che Y."/>
            <person name="Guo L."/>
            <person name="Liu G."/>
            <person name="Guo L."/>
            <person name="Wang C."/>
            <person name="Yin W.B."/>
            <person name="Stadler M."/>
            <person name="Zhang X."/>
            <person name="Liu X."/>
        </authorList>
    </citation>
    <scope>NUCLEOTIDE SEQUENCE [LARGE SCALE GENOMIC DNA]</scope>
    <source>
        <strain evidence="10">W106-1 / CGMCC3.15140</strain>
    </source>
</reference>
<feature type="transmembrane region" description="Helical" evidence="8">
    <location>
        <begin position="322"/>
        <end position="345"/>
    </location>
</feature>
<keyword evidence="10" id="KW-1185">Reference proteome</keyword>
<dbReference type="EMBL" id="KI912112">
    <property type="protein sequence ID" value="ETS82027.1"/>
    <property type="molecule type" value="Genomic_DNA"/>
</dbReference>
<evidence type="ECO:0000256" key="4">
    <source>
        <dbReference type="ARBA" id="ARBA00022692"/>
    </source>
</evidence>
<gene>
    <name evidence="9" type="ORF">PFICI_07029</name>
</gene>
<dbReference type="InterPro" id="IPR029044">
    <property type="entry name" value="Nucleotide-diphossugar_trans"/>
</dbReference>
<keyword evidence="2" id="KW-0328">Glycosyltransferase</keyword>
<sequence length="405" mass="47007">MSALLPLAGFWAWGQAEKALFRRALAAYKPVPISSDSPYTTAKVSILVCTVNTLLARCLRTWLDNKPLEVIIVTIAEHHEQIRSVVENAELSDSDLAKVIIIASAVKGKRAQMVAGIQHARGDIIANVDDHITWHPRLLENMLPCFEDEFMGAVGPAIEGVIPDDRRNEKVITPYEVAAMRLIWDRNPKHKVAWSAGRWSWGVTGASYLIRAEIFKDPDFIKEFIEDNWRGKKLDVGEDTFISRWMQTRDWVISYQSVGPETDVFRTVKTTSDYFSQMFRWERSTIQSHLRQTQLPQVYRSFFVARKTWGRLMRPGFTTAHIVAWIVAFRCNPFLALLFVAWYILEAYPSYKAFFAKYPYMRRFWWAAVAQDYFYIVQDYYCWATLKNTSWESRSVSVEDQNRLK</sequence>
<protein>
    <recommendedName>
        <fullName evidence="11">Glycosyltransferase 2-like domain-containing protein</fullName>
    </recommendedName>
</protein>
<dbReference type="HOGENOM" id="CLU_019940_3_0_1"/>
<dbReference type="SUPFAM" id="SSF53448">
    <property type="entry name" value="Nucleotide-diphospho-sugar transferases"/>
    <property type="match status" value="1"/>
</dbReference>
<dbReference type="GO" id="GO:0016757">
    <property type="term" value="F:glycosyltransferase activity"/>
    <property type="evidence" value="ECO:0007669"/>
    <property type="project" value="UniProtKB-KW"/>
</dbReference>
<dbReference type="eggNOG" id="ENOG502SKHR">
    <property type="taxonomic scope" value="Eukaryota"/>
</dbReference>
<evidence type="ECO:0000256" key="8">
    <source>
        <dbReference type="SAM" id="Phobius"/>
    </source>
</evidence>
<dbReference type="AlphaFoldDB" id="W3X9E1"/>
<accession>W3X9E1</accession>
<keyword evidence="6 8" id="KW-0472">Membrane</keyword>
<keyword evidence="3" id="KW-0808">Transferase</keyword>
<dbReference type="GeneID" id="19272042"/>
<evidence type="ECO:0000256" key="5">
    <source>
        <dbReference type="ARBA" id="ARBA00022989"/>
    </source>
</evidence>
<dbReference type="OrthoDB" id="2849215at2759"/>
<keyword evidence="5 8" id="KW-1133">Transmembrane helix</keyword>
<evidence type="ECO:0000256" key="3">
    <source>
        <dbReference type="ARBA" id="ARBA00022679"/>
    </source>
</evidence>
<dbReference type="PANTHER" id="PTHR47844:SF1">
    <property type="entry name" value="EXOSTOSIN-LIKE 2"/>
    <property type="match status" value="1"/>
</dbReference>
<evidence type="ECO:0000256" key="1">
    <source>
        <dbReference type="ARBA" id="ARBA00004370"/>
    </source>
</evidence>
<dbReference type="OMA" id="RWERSTI"/>
<dbReference type="RefSeq" id="XP_007833801.1">
    <property type="nucleotide sequence ID" value="XM_007835610.1"/>
</dbReference>
<dbReference type="InterPro" id="IPR052427">
    <property type="entry name" value="Glycosyltrans_GT2/GT47"/>
</dbReference>
<evidence type="ECO:0000256" key="7">
    <source>
        <dbReference type="ARBA" id="ARBA00023180"/>
    </source>
</evidence>
<dbReference type="Pfam" id="PF13641">
    <property type="entry name" value="Glyco_tranf_2_3"/>
    <property type="match status" value="1"/>
</dbReference>
<dbReference type="Proteomes" id="UP000030651">
    <property type="component" value="Unassembled WGS sequence"/>
</dbReference>
<evidence type="ECO:0000256" key="2">
    <source>
        <dbReference type="ARBA" id="ARBA00022676"/>
    </source>
</evidence>
<evidence type="ECO:0000313" key="9">
    <source>
        <dbReference type="EMBL" id="ETS82027.1"/>
    </source>
</evidence>
<name>W3X9E1_PESFW</name>
<dbReference type="Gene3D" id="3.90.550.10">
    <property type="entry name" value="Spore Coat Polysaccharide Biosynthesis Protein SpsA, Chain A"/>
    <property type="match status" value="1"/>
</dbReference>
<dbReference type="InParanoid" id="W3X9E1"/>
<dbReference type="KEGG" id="pfy:PFICI_07029"/>